<dbReference type="GO" id="GO:0016757">
    <property type="term" value="F:glycosyltransferase activity"/>
    <property type="evidence" value="ECO:0007669"/>
    <property type="project" value="InterPro"/>
</dbReference>
<dbReference type="Gene3D" id="3.90.550.10">
    <property type="entry name" value="Spore Coat Polysaccharide Biosynthesis Protein SpsA, Chain A"/>
    <property type="match status" value="1"/>
</dbReference>
<evidence type="ECO:0000313" key="2">
    <source>
        <dbReference type="Proteomes" id="UP001164286"/>
    </source>
</evidence>
<dbReference type="Proteomes" id="UP001164286">
    <property type="component" value="Unassembled WGS sequence"/>
</dbReference>
<comment type="caution">
    <text evidence="1">The sequence shown here is derived from an EMBL/GenBank/DDBJ whole genome shotgun (WGS) entry which is preliminary data.</text>
</comment>
<sequence length="346" mass="38493">MTIAPTAPKAWATLLTQPTYLAGALVLQRTLQAVSKYPLVIMATDTLPASSRDVIQRSGMRIIDVDHISPAEGQHSGFDTSFNRFNDAWTKLAVFGLTEFERVILIDSDMLFLRPMDELFDMELPGPDWIAAAPACVCNPFKIAHYPADWIPANCAISLQSRTETLDQPAIPKKDGPRTSHLLNSGLVVLQPMASTLKELIHFLHTSPTIAASRFADQDVIAEAFHGRWKPLPWWTNALKPLRAAHPGVWGDTDVRNIHYILDKPWDKRPASVPALINVAPTSVSSDKVLPPDLIKLVANSAPQESMTDYEAVHMWWWVAYIALVGELKASGDEVVWREMDKYIGQ</sequence>
<dbReference type="InterPro" id="IPR002495">
    <property type="entry name" value="Glyco_trans_8"/>
</dbReference>
<reference evidence="1" key="1">
    <citation type="journal article" date="2022" name="G3 (Bethesda)">
        <title>High quality genome of the basidiomycete yeast Dioszegia hungarica PDD-24b-2 isolated from cloud water.</title>
        <authorList>
            <person name="Jarrige D."/>
            <person name="Haridas S."/>
            <person name="Bleykasten-Grosshans C."/>
            <person name="Joly M."/>
            <person name="Nadalig T."/>
            <person name="Sancelme M."/>
            <person name="Vuilleumier S."/>
            <person name="Grigoriev I.V."/>
            <person name="Amato P."/>
            <person name="Bringel F."/>
        </authorList>
    </citation>
    <scope>NUCLEOTIDE SEQUENCE</scope>
    <source>
        <strain evidence="1">PDD-24b-2</strain>
    </source>
</reference>
<dbReference type="SUPFAM" id="SSF53448">
    <property type="entry name" value="Nucleotide-diphospho-sugar transferases"/>
    <property type="match status" value="1"/>
</dbReference>
<gene>
    <name evidence="1" type="ORF">MKK02DRAFT_44087</name>
</gene>
<accession>A0AA38LV76</accession>
<dbReference type="InterPro" id="IPR050587">
    <property type="entry name" value="GNT1/Glycosyltrans_8"/>
</dbReference>
<dbReference type="Pfam" id="PF01501">
    <property type="entry name" value="Glyco_transf_8"/>
    <property type="match status" value="1"/>
</dbReference>
<dbReference type="InterPro" id="IPR029044">
    <property type="entry name" value="Nucleotide-diphossugar_trans"/>
</dbReference>
<protein>
    <submittedName>
        <fullName evidence="1">Galactinol synthase</fullName>
    </submittedName>
</protein>
<proteinExistence type="predicted"/>
<evidence type="ECO:0000313" key="1">
    <source>
        <dbReference type="EMBL" id="KAI9635399.1"/>
    </source>
</evidence>
<dbReference type="CDD" id="cd02537">
    <property type="entry name" value="GT8_Glycogenin"/>
    <property type="match status" value="1"/>
</dbReference>
<keyword evidence="2" id="KW-1185">Reference proteome</keyword>
<dbReference type="PANTHER" id="PTHR11183">
    <property type="entry name" value="GLYCOGENIN SUBFAMILY MEMBER"/>
    <property type="match status" value="1"/>
</dbReference>
<dbReference type="AlphaFoldDB" id="A0AA38LV76"/>
<dbReference type="GeneID" id="77731967"/>
<name>A0AA38LV76_9TREE</name>
<dbReference type="EMBL" id="JAKWFO010000005">
    <property type="protein sequence ID" value="KAI9635399.1"/>
    <property type="molecule type" value="Genomic_DNA"/>
</dbReference>
<dbReference type="RefSeq" id="XP_052945176.1">
    <property type="nucleotide sequence ID" value="XM_053092762.1"/>
</dbReference>
<organism evidence="1 2">
    <name type="scientific">Dioszegia hungarica</name>
    <dbReference type="NCBI Taxonomy" id="4972"/>
    <lineage>
        <taxon>Eukaryota</taxon>
        <taxon>Fungi</taxon>
        <taxon>Dikarya</taxon>
        <taxon>Basidiomycota</taxon>
        <taxon>Agaricomycotina</taxon>
        <taxon>Tremellomycetes</taxon>
        <taxon>Tremellales</taxon>
        <taxon>Bulleribasidiaceae</taxon>
        <taxon>Dioszegia</taxon>
    </lineage>
</organism>